<protein>
    <submittedName>
        <fullName evidence="3">Uncharacterized protein</fullName>
    </submittedName>
</protein>
<keyword evidence="4" id="KW-1185">Reference proteome</keyword>
<feature type="region of interest" description="Disordered" evidence="1">
    <location>
        <begin position="93"/>
        <end position="125"/>
    </location>
</feature>
<evidence type="ECO:0000256" key="1">
    <source>
        <dbReference type="SAM" id="MobiDB-lite"/>
    </source>
</evidence>
<feature type="transmembrane region" description="Helical" evidence="2">
    <location>
        <begin position="6"/>
        <end position="24"/>
    </location>
</feature>
<evidence type="ECO:0000313" key="4">
    <source>
        <dbReference type="Proteomes" id="UP000190951"/>
    </source>
</evidence>
<proteinExistence type="predicted"/>
<reference evidence="3 4" key="1">
    <citation type="submission" date="2022-04" db="EMBL/GenBank/DDBJ databases">
        <title>Genome sequence of C. roseum typestrain.</title>
        <authorList>
            <person name="Poehlein A."/>
            <person name="Schoch T."/>
            <person name="Duerre P."/>
            <person name="Daniel R."/>
        </authorList>
    </citation>
    <scope>NUCLEOTIDE SEQUENCE [LARGE SCALE GENOMIC DNA]</scope>
    <source>
        <strain evidence="3 4">DSM 7320</strain>
    </source>
</reference>
<name>A0A1S8LEH9_9CLOT</name>
<feature type="compositionally biased region" description="Basic residues" evidence="1">
    <location>
        <begin position="109"/>
        <end position="125"/>
    </location>
</feature>
<dbReference type="RefSeq" id="WP_077835792.1">
    <property type="nucleotide sequence ID" value="NZ_CP096983.1"/>
</dbReference>
<feature type="transmembrane region" description="Helical" evidence="2">
    <location>
        <begin position="36"/>
        <end position="56"/>
    </location>
</feature>
<feature type="transmembrane region" description="Helical" evidence="2">
    <location>
        <begin position="68"/>
        <end position="89"/>
    </location>
</feature>
<evidence type="ECO:0000313" key="3">
    <source>
        <dbReference type="EMBL" id="URZ10881.1"/>
    </source>
</evidence>
<organism evidence="3 4">
    <name type="scientific">Clostridium felsineum</name>
    <dbReference type="NCBI Taxonomy" id="36839"/>
    <lineage>
        <taxon>Bacteria</taxon>
        <taxon>Bacillati</taxon>
        <taxon>Bacillota</taxon>
        <taxon>Clostridia</taxon>
        <taxon>Eubacteriales</taxon>
        <taxon>Clostridiaceae</taxon>
        <taxon>Clostridium</taxon>
    </lineage>
</organism>
<keyword evidence="2" id="KW-0812">Transmembrane</keyword>
<gene>
    <name evidence="3" type="ORF">CROST_015960</name>
</gene>
<keyword evidence="2" id="KW-0472">Membrane</keyword>
<dbReference type="Proteomes" id="UP000190951">
    <property type="component" value="Chromosome"/>
</dbReference>
<dbReference type="KEGG" id="crw:CROST_015960"/>
<accession>A0A1S8LEH9</accession>
<evidence type="ECO:0000256" key="2">
    <source>
        <dbReference type="SAM" id="Phobius"/>
    </source>
</evidence>
<sequence length="125" mass="14244">MAFSIKTLIILFVLMIGVMTIYNITKPFFISKLNRWVILVFIVVMFFASNLLGSRLKIGTSKFQIEQIGYYITMALFLFGLYAFFDVIGWSKTGKMNGKGTRGSEKKMVIKPKAKPNRAKKKDGK</sequence>
<keyword evidence="2" id="KW-1133">Transmembrane helix</keyword>
<dbReference type="AlphaFoldDB" id="A0A1S8LEH9"/>
<dbReference type="EMBL" id="CP096983">
    <property type="protein sequence ID" value="URZ10881.1"/>
    <property type="molecule type" value="Genomic_DNA"/>
</dbReference>
<dbReference type="STRING" id="84029.CROST_10110"/>